<feature type="transmembrane region" description="Helical" evidence="4">
    <location>
        <begin position="50"/>
        <end position="69"/>
    </location>
</feature>
<keyword evidence="6" id="KW-1185">Reference proteome</keyword>
<feature type="transmembrane region" description="Helical" evidence="4">
    <location>
        <begin position="248"/>
        <end position="268"/>
    </location>
</feature>
<dbReference type="InterPro" id="IPR052524">
    <property type="entry name" value="MFS_Cyanate_Porter"/>
</dbReference>
<keyword evidence="1 4" id="KW-0812">Transmembrane</keyword>
<feature type="transmembrane region" description="Helical" evidence="4">
    <location>
        <begin position="339"/>
        <end position="361"/>
    </location>
</feature>
<sequence length="395" mass="42167">MSIMSPIFTRSGFFLTVLLLTAACLRAPLTSIGPVLEDIRLTFSLTATDAGLLNFIPLMMFALLAPPAAWSGNRFGLEKTLWLAVWLILSGSALRIAGSSAALWLGTAILSGGIAAANVLLPPLIKRDFARHSARYIGLYACVMSITASLASGIAVPLASLTNAGWFFSLAVWLIPAAIALAAWLPLLKRARQRQTTRTPLAVSTLRSPWRAALGWQVSLFMGLQSLAFYTLIAWFTPWAEAQGFSQFAAGWLLFLYQIVAIVANLACMRALKRLADQRAIALLASLAIFTGLCGLYLFPALAVFWLIIAGLGAGASLVISLSLFGLRSGDHHQASRLSGMAQCVGYGLAALGPLVFGVLHEHFDSWSAPLLFMIALSLLQVAIAPLAGRNKVIG</sequence>
<evidence type="ECO:0000256" key="1">
    <source>
        <dbReference type="ARBA" id="ARBA00022692"/>
    </source>
</evidence>
<protein>
    <submittedName>
        <fullName evidence="5">CynX/NimT family MFS transporter</fullName>
    </submittedName>
</protein>
<feature type="transmembrane region" description="Helical" evidence="4">
    <location>
        <begin position="103"/>
        <end position="125"/>
    </location>
</feature>
<dbReference type="SUPFAM" id="SSF103473">
    <property type="entry name" value="MFS general substrate transporter"/>
    <property type="match status" value="1"/>
</dbReference>
<evidence type="ECO:0000313" key="6">
    <source>
        <dbReference type="Proteomes" id="UP001565243"/>
    </source>
</evidence>
<dbReference type="CDD" id="cd17339">
    <property type="entry name" value="MFS_NIMT_CynX_like"/>
    <property type="match status" value="1"/>
</dbReference>
<feature type="transmembrane region" description="Helical" evidence="4">
    <location>
        <begin position="214"/>
        <end position="236"/>
    </location>
</feature>
<evidence type="ECO:0000256" key="3">
    <source>
        <dbReference type="ARBA" id="ARBA00023136"/>
    </source>
</evidence>
<reference evidence="5 6" key="1">
    <citation type="submission" date="2024-07" db="EMBL/GenBank/DDBJ databases">
        <authorList>
            <person name="Hebao G."/>
        </authorList>
    </citation>
    <scope>NUCLEOTIDE SEQUENCE [LARGE SCALE GENOMIC DNA]</scope>
    <source>
        <strain evidence="5 6">ACCC 02193</strain>
    </source>
</reference>
<proteinExistence type="predicted"/>
<keyword evidence="2 4" id="KW-1133">Transmembrane helix</keyword>
<feature type="transmembrane region" description="Helical" evidence="4">
    <location>
        <begin position="367"/>
        <end position="389"/>
    </location>
</feature>
<evidence type="ECO:0000256" key="4">
    <source>
        <dbReference type="SAM" id="Phobius"/>
    </source>
</evidence>
<dbReference type="Pfam" id="PF07690">
    <property type="entry name" value="MFS_1"/>
    <property type="match status" value="1"/>
</dbReference>
<evidence type="ECO:0000256" key="2">
    <source>
        <dbReference type="ARBA" id="ARBA00022989"/>
    </source>
</evidence>
<dbReference type="InterPro" id="IPR036259">
    <property type="entry name" value="MFS_trans_sf"/>
</dbReference>
<feature type="transmembrane region" description="Helical" evidence="4">
    <location>
        <begin position="280"/>
        <end position="299"/>
    </location>
</feature>
<dbReference type="EMBL" id="JBGFFX010000001">
    <property type="protein sequence ID" value="MEY8769254.1"/>
    <property type="molecule type" value="Genomic_DNA"/>
</dbReference>
<dbReference type="PANTHER" id="PTHR23523">
    <property type="match status" value="1"/>
</dbReference>
<gene>
    <name evidence="5" type="ORF">AB6T85_02200</name>
</gene>
<feature type="transmembrane region" description="Helical" evidence="4">
    <location>
        <begin position="81"/>
        <end position="97"/>
    </location>
</feature>
<dbReference type="RefSeq" id="WP_253454042.1">
    <property type="nucleotide sequence ID" value="NZ_JBGFFX010000001.1"/>
</dbReference>
<feature type="transmembrane region" description="Helical" evidence="4">
    <location>
        <begin position="166"/>
        <end position="188"/>
    </location>
</feature>
<name>A0ABV4E2Z9_9GAMM</name>
<dbReference type="InterPro" id="IPR011701">
    <property type="entry name" value="MFS"/>
</dbReference>
<dbReference type="Gene3D" id="1.20.1250.20">
    <property type="entry name" value="MFS general substrate transporter like domains"/>
    <property type="match status" value="1"/>
</dbReference>
<dbReference type="PANTHER" id="PTHR23523:SF2">
    <property type="entry name" value="2-NITROIMIDAZOLE TRANSPORTER"/>
    <property type="match status" value="1"/>
</dbReference>
<dbReference type="Proteomes" id="UP001565243">
    <property type="component" value="Unassembled WGS sequence"/>
</dbReference>
<feature type="transmembrane region" description="Helical" evidence="4">
    <location>
        <begin position="137"/>
        <end position="160"/>
    </location>
</feature>
<organism evidence="5 6">
    <name type="scientific">Erwinia aeris</name>
    <dbReference type="NCBI Taxonomy" id="3239803"/>
    <lineage>
        <taxon>Bacteria</taxon>
        <taxon>Pseudomonadati</taxon>
        <taxon>Pseudomonadota</taxon>
        <taxon>Gammaproteobacteria</taxon>
        <taxon>Enterobacterales</taxon>
        <taxon>Erwiniaceae</taxon>
        <taxon>Erwinia</taxon>
    </lineage>
</organism>
<accession>A0ABV4E2Z9</accession>
<feature type="transmembrane region" description="Helical" evidence="4">
    <location>
        <begin position="305"/>
        <end position="327"/>
    </location>
</feature>
<keyword evidence="3 4" id="KW-0472">Membrane</keyword>
<evidence type="ECO:0000313" key="5">
    <source>
        <dbReference type="EMBL" id="MEY8769254.1"/>
    </source>
</evidence>
<comment type="caution">
    <text evidence="5">The sequence shown here is derived from an EMBL/GenBank/DDBJ whole genome shotgun (WGS) entry which is preliminary data.</text>
</comment>